<dbReference type="Gene3D" id="1.10.10.60">
    <property type="entry name" value="Homeodomain-like"/>
    <property type="match status" value="2"/>
</dbReference>
<evidence type="ECO:0000256" key="4">
    <source>
        <dbReference type="SAM" id="MobiDB-lite"/>
    </source>
</evidence>
<accession>A0A6A5ZUK3</accession>
<dbReference type="InterPro" id="IPR051651">
    <property type="entry name" value="DMTF1_DNA-bind_reg"/>
</dbReference>
<dbReference type="InterPro" id="IPR017930">
    <property type="entry name" value="Myb_dom"/>
</dbReference>
<dbReference type="GO" id="GO:0000976">
    <property type="term" value="F:transcription cis-regulatory region binding"/>
    <property type="evidence" value="ECO:0007669"/>
    <property type="project" value="TreeGrafter"/>
</dbReference>
<feature type="compositionally biased region" description="Polar residues" evidence="4">
    <location>
        <begin position="726"/>
        <end position="735"/>
    </location>
</feature>
<feature type="region of interest" description="Disordered" evidence="4">
    <location>
        <begin position="20"/>
        <end position="461"/>
    </location>
</feature>
<dbReference type="OrthoDB" id="39591at2759"/>
<feature type="compositionally biased region" description="Polar residues" evidence="4">
    <location>
        <begin position="84"/>
        <end position="93"/>
    </location>
</feature>
<evidence type="ECO:0000256" key="1">
    <source>
        <dbReference type="ARBA" id="ARBA00004123"/>
    </source>
</evidence>
<evidence type="ECO:0000259" key="6">
    <source>
        <dbReference type="PROSITE" id="PS51294"/>
    </source>
</evidence>
<feature type="domain" description="HTH myb-type" evidence="6">
    <location>
        <begin position="569"/>
        <end position="617"/>
    </location>
</feature>
<protein>
    <recommendedName>
        <fullName evidence="9">Myb-like domain-containing protein</fullName>
    </recommendedName>
</protein>
<feature type="compositionally biased region" description="Low complexity" evidence="4">
    <location>
        <begin position="870"/>
        <end position="880"/>
    </location>
</feature>
<keyword evidence="3" id="KW-0539">Nucleus</keyword>
<dbReference type="SUPFAM" id="SSF46689">
    <property type="entry name" value="Homeodomain-like"/>
    <property type="match status" value="1"/>
</dbReference>
<dbReference type="PROSITE" id="PS51294">
    <property type="entry name" value="HTH_MYB"/>
    <property type="match status" value="1"/>
</dbReference>
<dbReference type="GeneID" id="54413628"/>
<dbReference type="Proteomes" id="UP000799771">
    <property type="component" value="Unassembled WGS sequence"/>
</dbReference>
<comment type="subcellular location">
    <subcellularLocation>
        <location evidence="1">Nucleus</location>
    </subcellularLocation>
</comment>
<feature type="compositionally biased region" description="Polar residues" evidence="4">
    <location>
        <begin position="231"/>
        <end position="243"/>
    </location>
</feature>
<feature type="region of interest" description="Disordered" evidence="4">
    <location>
        <begin position="840"/>
        <end position="900"/>
    </location>
</feature>
<reference evidence="7" key="1">
    <citation type="journal article" date="2020" name="Stud. Mycol.">
        <title>101 Dothideomycetes genomes: a test case for predicting lifestyles and emergence of pathogens.</title>
        <authorList>
            <person name="Haridas S."/>
            <person name="Albert R."/>
            <person name="Binder M."/>
            <person name="Bloem J."/>
            <person name="Labutti K."/>
            <person name="Salamov A."/>
            <person name="Andreopoulos B."/>
            <person name="Baker S."/>
            <person name="Barry K."/>
            <person name="Bills G."/>
            <person name="Bluhm B."/>
            <person name="Cannon C."/>
            <person name="Castanera R."/>
            <person name="Culley D."/>
            <person name="Daum C."/>
            <person name="Ezra D."/>
            <person name="Gonzalez J."/>
            <person name="Henrissat B."/>
            <person name="Kuo A."/>
            <person name="Liang C."/>
            <person name="Lipzen A."/>
            <person name="Lutzoni F."/>
            <person name="Magnuson J."/>
            <person name="Mondo S."/>
            <person name="Nolan M."/>
            <person name="Ohm R."/>
            <person name="Pangilinan J."/>
            <person name="Park H.-J."/>
            <person name="Ramirez L."/>
            <person name="Alfaro M."/>
            <person name="Sun H."/>
            <person name="Tritt A."/>
            <person name="Yoshinaga Y."/>
            <person name="Zwiers L.-H."/>
            <person name="Turgeon B."/>
            <person name="Goodwin S."/>
            <person name="Spatafora J."/>
            <person name="Crous P."/>
            <person name="Grigoriev I."/>
        </authorList>
    </citation>
    <scope>NUCLEOTIDE SEQUENCE</scope>
    <source>
        <strain evidence="7">CBS 119687</strain>
    </source>
</reference>
<dbReference type="CDD" id="cd00167">
    <property type="entry name" value="SANT"/>
    <property type="match status" value="1"/>
</dbReference>
<dbReference type="Pfam" id="PF00249">
    <property type="entry name" value="Myb_DNA-binding"/>
    <property type="match status" value="1"/>
</dbReference>
<sequence>MMPITQFINITLSPEHKTLSMREELPAMGSMSSQPSPHAPQDAVSPAAASPSAKREPHYSPEFDDFAASQQLLDELARAEETELSPTLQTTFRAASRKRTPAASLHPSRPPYPSALAEDDDTVYHDAEAPQSRLQSSPPPTIAVSVPEKKPRAKGRRNLRAKVGMSNPLLELVSSGQSEGATSTPSSLRSRRKRKHADSAEPGSLSQAVSVDATPATHKRKRTESRRSADLETTQSAEESVQDAQAEKDINGLESQLALTALTPDSLPESSHDNGNERAGPSETEDAPMLPRKLLKELKAKAMDAAAASRQARERETVPEDQQPTSPFSEQAEDETEEKEDPDEALSPTAAENATQANDWFMLDAEDDDIAEQETTIPEDDVRSDTEMKTELNAFAGTQHSHAASEGNGDDTAVESKKSSKKSSAEGKSTKERRRAPGKSDRTRKTVARPKQRRSFGTSAAATALLTVRTLNPEPDVRTEGAFTDDEEERIRRAIENYQERKGLQIPELVDIIQLRSDKTGTWSKSKDMNQISQDSKEFWDEIKPICPERKSHTVRTHIRGRYHMFTSGKWAEEEDEQLKELVEQYPNQWPLIYQKMPNRAPTSIQNRWRDYAQYGDRRAIQRWSEGDEELLVRAVSTVAQKNEDERAAAGKPPIDNYTRSDIDWKAVCIEMGKVRNRTQCAEHWAMMSSRSSAPEFRVEIKPRKTHVSEESVHSTPVKRKRTSKTQKSGTSPTNAPKKRERRRLQKKEEDDSSQAGRLDASNMRTGDRMDLVAAIIEGEYEVEEDIDWPRIYDAMRQSWPVTTLQAGWKDLLALVDEQQSLSKVLDDILAHMAANHGDEWDDYYNDAEDRGEEETNTKRTAKKRKSRSKQSTSQPTTPRGYKSSELITQSDDAESEAES</sequence>
<evidence type="ECO:0000256" key="3">
    <source>
        <dbReference type="ARBA" id="ARBA00023242"/>
    </source>
</evidence>
<feature type="compositionally biased region" description="Basic and acidic residues" evidence="4">
    <location>
        <begin position="414"/>
        <end position="430"/>
    </location>
</feature>
<feature type="compositionally biased region" description="Basic and acidic residues" evidence="4">
    <location>
        <begin position="697"/>
        <end position="713"/>
    </location>
</feature>
<keyword evidence="8" id="KW-1185">Reference proteome</keyword>
<evidence type="ECO:0000259" key="5">
    <source>
        <dbReference type="PROSITE" id="PS50090"/>
    </source>
</evidence>
<dbReference type="PANTHER" id="PTHR46380">
    <property type="entry name" value="CYCLIN-D-BINDING MYB-LIKE TRANSCRIPTION FACTOR 1"/>
    <property type="match status" value="1"/>
</dbReference>
<name>A0A6A5ZUK3_9PLEO</name>
<dbReference type="InterPro" id="IPR001005">
    <property type="entry name" value="SANT/Myb"/>
</dbReference>
<feature type="compositionally biased region" description="Acidic residues" evidence="4">
    <location>
        <begin position="331"/>
        <end position="344"/>
    </location>
</feature>
<feature type="compositionally biased region" description="Acidic residues" evidence="4">
    <location>
        <begin position="840"/>
        <end position="855"/>
    </location>
</feature>
<dbReference type="RefSeq" id="XP_033517786.1">
    <property type="nucleotide sequence ID" value="XM_033673196.1"/>
</dbReference>
<feature type="compositionally biased region" description="Low complexity" evidence="4">
    <location>
        <begin position="39"/>
        <end position="52"/>
    </location>
</feature>
<dbReference type="GO" id="GO:0003700">
    <property type="term" value="F:DNA-binding transcription factor activity"/>
    <property type="evidence" value="ECO:0007669"/>
    <property type="project" value="TreeGrafter"/>
</dbReference>
<feature type="compositionally biased region" description="Polar residues" evidence="4">
    <location>
        <begin position="320"/>
        <end position="329"/>
    </location>
</feature>
<feature type="compositionally biased region" description="Basic residues" evidence="4">
    <location>
        <begin position="445"/>
        <end position="454"/>
    </location>
</feature>
<dbReference type="PANTHER" id="PTHR46380:SF2">
    <property type="entry name" value="CYCLIN-D-BINDING MYB-LIKE TRANSCRIPTION FACTOR 1"/>
    <property type="match status" value="1"/>
</dbReference>
<dbReference type="PROSITE" id="PS50090">
    <property type="entry name" value="MYB_LIKE"/>
    <property type="match status" value="1"/>
</dbReference>
<feature type="compositionally biased region" description="Basic residues" evidence="4">
    <location>
        <begin position="737"/>
        <end position="746"/>
    </location>
</feature>
<evidence type="ECO:0000313" key="7">
    <source>
        <dbReference type="EMBL" id="KAF2123392.1"/>
    </source>
</evidence>
<organism evidence="7 8">
    <name type="scientific">Dothidotthia symphoricarpi CBS 119687</name>
    <dbReference type="NCBI Taxonomy" id="1392245"/>
    <lineage>
        <taxon>Eukaryota</taxon>
        <taxon>Fungi</taxon>
        <taxon>Dikarya</taxon>
        <taxon>Ascomycota</taxon>
        <taxon>Pezizomycotina</taxon>
        <taxon>Dothideomycetes</taxon>
        <taxon>Pleosporomycetidae</taxon>
        <taxon>Pleosporales</taxon>
        <taxon>Dothidotthiaceae</taxon>
        <taxon>Dothidotthia</taxon>
    </lineage>
</organism>
<dbReference type="SMART" id="SM00717">
    <property type="entry name" value="SANT"/>
    <property type="match status" value="3"/>
</dbReference>
<feature type="compositionally biased region" description="Basic residues" evidence="4">
    <location>
        <begin position="151"/>
        <end position="160"/>
    </location>
</feature>
<dbReference type="EMBL" id="ML977528">
    <property type="protein sequence ID" value="KAF2123392.1"/>
    <property type="molecule type" value="Genomic_DNA"/>
</dbReference>
<evidence type="ECO:0008006" key="9">
    <source>
        <dbReference type="Google" id="ProtNLM"/>
    </source>
</evidence>
<gene>
    <name evidence="7" type="ORF">P153DRAFT_435984</name>
</gene>
<evidence type="ECO:0000313" key="8">
    <source>
        <dbReference type="Proteomes" id="UP000799771"/>
    </source>
</evidence>
<proteinExistence type="predicted"/>
<feature type="compositionally biased region" description="Basic and acidic residues" evidence="4">
    <location>
        <begin position="380"/>
        <end position="390"/>
    </location>
</feature>
<feature type="domain" description="Myb-like" evidence="5">
    <location>
        <begin position="569"/>
        <end position="613"/>
    </location>
</feature>
<evidence type="ECO:0000256" key="2">
    <source>
        <dbReference type="ARBA" id="ARBA00023125"/>
    </source>
</evidence>
<feature type="region of interest" description="Disordered" evidence="4">
    <location>
        <begin position="466"/>
        <end position="485"/>
    </location>
</feature>
<dbReference type="AlphaFoldDB" id="A0A6A5ZUK3"/>
<dbReference type="GO" id="GO:0005634">
    <property type="term" value="C:nucleus"/>
    <property type="evidence" value="ECO:0007669"/>
    <property type="project" value="UniProtKB-SubCell"/>
</dbReference>
<dbReference type="InterPro" id="IPR009057">
    <property type="entry name" value="Homeodomain-like_sf"/>
</dbReference>
<keyword evidence="2" id="KW-0238">DNA-binding</keyword>
<feature type="compositionally biased region" description="Polar residues" evidence="4">
    <location>
        <begin position="174"/>
        <end position="188"/>
    </location>
</feature>
<feature type="compositionally biased region" description="Basic residues" evidence="4">
    <location>
        <begin position="860"/>
        <end position="869"/>
    </location>
</feature>
<feature type="region of interest" description="Disordered" evidence="4">
    <location>
        <begin position="688"/>
        <end position="764"/>
    </location>
</feature>